<sequence length="580" mass="65859">MKRKHTAGAGRQPGLNLEHRAQPASLVSVLWGVAVLCLAVVTYFFGLDSLQIPKNGDEFPYAHIARLTAESGHWLPLQSTLDHMRNTKPPLLFWQGILSTHWGQDWTLWQLRYPNVLYTLATALLVGLLGWKISGRHIVTGLIAAVVWLAFFSTYRFGRPFLTNAGEVFWLFLPFFLLLYGGKHSFESPWKIPLGIGVAVGIGLLYKSFALLLPVGLGLAFWYLRYRHYHPAEFLKRDVYKLILIALLSLGIFALWFAFDPDPQAVWNEFVIGENAGKFDPHGPSYLSKMFWGNGSIWTLMPGYGLNAGLLALIVFGTMGLAIWRLFRQKDLSNDEKYLWWWVLILFVVFCFPSQRSSRYLLEAMPALAILIALVWFRLNRWLLFATTLICSITITAIGYLGWLLQQDVGHTLYSGTEAVLLAIVLCGLVLSLLIPRLLPWLTLPAVFAAYLALTGFLSVFDGPMGRYKESVQWRVAGQTVWVPYNFNAAYEQYRFLLPGADIRGYRSDTNSPQTLLRQNYPLLIVQQPLDAPICTDCKILGERLELKGRQSDEEIKAMLRGDVAKHLFLRELLLDNRKN</sequence>
<keyword evidence="7" id="KW-0472">Membrane</keyword>
<protein>
    <submittedName>
        <fullName evidence="8">Uncharacterized protein</fullName>
    </submittedName>
</protein>
<keyword evidence="6" id="KW-1133">Transmembrane helix</keyword>
<gene>
    <name evidence="8" type="ORF">ICHIAU1_16740</name>
</gene>
<evidence type="ECO:0000256" key="6">
    <source>
        <dbReference type="ARBA" id="ARBA00022989"/>
    </source>
</evidence>
<evidence type="ECO:0000313" key="9">
    <source>
        <dbReference type="Proteomes" id="UP000463961"/>
    </source>
</evidence>
<dbReference type="PANTHER" id="PTHR33908">
    <property type="entry name" value="MANNOSYLTRANSFERASE YKCB-RELATED"/>
    <property type="match status" value="1"/>
</dbReference>
<evidence type="ECO:0000256" key="5">
    <source>
        <dbReference type="ARBA" id="ARBA00022692"/>
    </source>
</evidence>
<evidence type="ECO:0000256" key="3">
    <source>
        <dbReference type="ARBA" id="ARBA00022676"/>
    </source>
</evidence>
<accession>A0A679HWX5</accession>
<organism evidence="8 9">
    <name type="scientific">Fluviibacter phosphoraccumulans</name>
    <dbReference type="NCBI Taxonomy" id="1751046"/>
    <lineage>
        <taxon>Bacteria</taxon>
        <taxon>Pseudomonadati</taxon>
        <taxon>Pseudomonadota</taxon>
        <taxon>Betaproteobacteria</taxon>
        <taxon>Rhodocyclales</taxon>
        <taxon>Fluviibacteraceae</taxon>
        <taxon>Fluviibacter</taxon>
    </lineage>
</organism>
<evidence type="ECO:0000256" key="7">
    <source>
        <dbReference type="ARBA" id="ARBA00023136"/>
    </source>
</evidence>
<keyword evidence="2" id="KW-1003">Cell membrane</keyword>
<evidence type="ECO:0000256" key="2">
    <source>
        <dbReference type="ARBA" id="ARBA00022475"/>
    </source>
</evidence>
<dbReference type="PANTHER" id="PTHR33908:SF11">
    <property type="entry name" value="MEMBRANE PROTEIN"/>
    <property type="match status" value="1"/>
</dbReference>
<evidence type="ECO:0000256" key="4">
    <source>
        <dbReference type="ARBA" id="ARBA00022679"/>
    </source>
</evidence>
<name>A0A679HWX5_9RHOO</name>
<dbReference type="AlphaFoldDB" id="A0A679HWX5"/>
<dbReference type="GO" id="GO:0005886">
    <property type="term" value="C:plasma membrane"/>
    <property type="evidence" value="ECO:0007669"/>
    <property type="project" value="UniProtKB-SubCell"/>
</dbReference>
<dbReference type="Proteomes" id="UP000463961">
    <property type="component" value="Chromosome"/>
</dbReference>
<keyword evidence="9" id="KW-1185">Reference proteome</keyword>
<keyword evidence="4" id="KW-0808">Transferase</keyword>
<comment type="subcellular location">
    <subcellularLocation>
        <location evidence="1">Cell membrane</location>
        <topology evidence="1">Multi-pass membrane protein</topology>
    </subcellularLocation>
</comment>
<dbReference type="GO" id="GO:0016763">
    <property type="term" value="F:pentosyltransferase activity"/>
    <property type="evidence" value="ECO:0007669"/>
    <property type="project" value="TreeGrafter"/>
</dbReference>
<dbReference type="InterPro" id="IPR050297">
    <property type="entry name" value="LipidA_mod_glycosyltrf_83"/>
</dbReference>
<reference evidence="9" key="1">
    <citation type="submission" date="2020-01" db="EMBL/GenBank/DDBJ databases">
        <title>Phosphoaccumulans saitamaens gen. nov., sp. nov., a polyphosphate accumulating bacterium isolated from surface river water.</title>
        <authorList>
            <person name="Watanabe K."/>
            <person name="Suda W."/>
        </authorList>
    </citation>
    <scope>NUCLEOTIDE SEQUENCE [LARGE SCALE GENOMIC DNA]</scope>
    <source>
        <strain evidence="9">ICHIAU1</strain>
    </source>
</reference>
<evidence type="ECO:0000313" key="8">
    <source>
        <dbReference type="EMBL" id="BBU69391.1"/>
    </source>
</evidence>
<keyword evidence="3" id="KW-0328">Glycosyltransferase</keyword>
<keyword evidence="5" id="KW-0812">Transmembrane</keyword>
<evidence type="ECO:0000256" key="1">
    <source>
        <dbReference type="ARBA" id="ARBA00004651"/>
    </source>
</evidence>
<proteinExistence type="predicted"/>
<dbReference type="EMBL" id="AP022345">
    <property type="protein sequence ID" value="BBU69391.1"/>
    <property type="molecule type" value="Genomic_DNA"/>
</dbReference>
<dbReference type="RefSeq" id="WP_202930681.1">
    <property type="nucleotide sequence ID" value="NZ_AP019011.1"/>
</dbReference>
<dbReference type="GO" id="GO:0009103">
    <property type="term" value="P:lipopolysaccharide biosynthetic process"/>
    <property type="evidence" value="ECO:0007669"/>
    <property type="project" value="UniProtKB-ARBA"/>
</dbReference>